<evidence type="ECO:0000256" key="1">
    <source>
        <dbReference type="SAM" id="MobiDB-lite"/>
    </source>
</evidence>
<dbReference type="AlphaFoldDB" id="A0A5B7DKY9"/>
<accession>A0A5B7DKY9</accession>
<keyword evidence="3" id="KW-1185">Reference proteome</keyword>
<reference evidence="2 3" key="1">
    <citation type="submission" date="2019-05" db="EMBL/GenBank/DDBJ databases">
        <title>Another draft genome of Portunus trituberculatus and its Hox gene families provides insights of decapod evolution.</title>
        <authorList>
            <person name="Jeong J.-H."/>
            <person name="Song I."/>
            <person name="Kim S."/>
            <person name="Choi T."/>
            <person name="Kim D."/>
            <person name="Ryu S."/>
            <person name="Kim W."/>
        </authorList>
    </citation>
    <scope>NUCLEOTIDE SEQUENCE [LARGE SCALE GENOMIC DNA]</scope>
    <source>
        <tissue evidence="2">Muscle</tissue>
    </source>
</reference>
<feature type="region of interest" description="Disordered" evidence="1">
    <location>
        <begin position="105"/>
        <end position="154"/>
    </location>
</feature>
<dbReference type="EMBL" id="VSRR010001020">
    <property type="protein sequence ID" value="MPC21803.1"/>
    <property type="molecule type" value="Genomic_DNA"/>
</dbReference>
<evidence type="ECO:0000313" key="3">
    <source>
        <dbReference type="Proteomes" id="UP000324222"/>
    </source>
</evidence>
<protein>
    <submittedName>
        <fullName evidence="2">Uncharacterized protein</fullName>
    </submittedName>
</protein>
<name>A0A5B7DKY9_PORTR</name>
<organism evidence="2 3">
    <name type="scientific">Portunus trituberculatus</name>
    <name type="common">Swimming crab</name>
    <name type="synonym">Neptunus trituberculatus</name>
    <dbReference type="NCBI Taxonomy" id="210409"/>
    <lineage>
        <taxon>Eukaryota</taxon>
        <taxon>Metazoa</taxon>
        <taxon>Ecdysozoa</taxon>
        <taxon>Arthropoda</taxon>
        <taxon>Crustacea</taxon>
        <taxon>Multicrustacea</taxon>
        <taxon>Malacostraca</taxon>
        <taxon>Eumalacostraca</taxon>
        <taxon>Eucarida</taxon>
        <taxon>Decapoda</taxon>
        <taxon>Pleocyemata</taxon>
        <taxon>Brachyura</taxon>
        <taxon>Eubrachyura</taxon>
        <taxon>Portunoidea</taxon>
        <taxon>Portunidae</taxon>
        <taxon>Portuninae</taxon>
        <taxon>Portunus</taxon>
    </lineage>
</organism>
<feature type="compositionally biased region" description="Low complexity" evidence="1">
    <location>
        <begin position="115"/>
        <end position="128"/>
    </location>
</feature>
<evidence type="ECO:0000313" key="2">
    <source>
        <dbReference type="EMBL" id="MPC21803.1"/>
    </source>
</evidence>
<feature type="region of interest" description="Disordered" evidence="1">
    <location>
        <begin position="1"/>
        <end position="44"/>
    </location>
</feature>
<sequence length="154" mass="16665">MENTSSSVPLSSTRTISMPSTSSARMLHKATAVPTSEGRAAVSAEVEDESIGLAGPHQHGDVSVGALHNNTLFSYSARQYKRNTTSELQVKTHKVMPPTWLLLGKGEGRREWGGRRASQSSLQVSSVLRPQPFTQPAHPQFISDQSIHPHSPSP</sequence>
<proteinExistence type="predicted"/>
<comment type="caution">
    <text evidence="2">The sequence shown here is derived from an EMBL/GenBank/DDBJ whole genome shotgun (WGS) entry which is preliminary data.</text>
</comment>
<gene>
    <name evidence="2" type="ORF">E2C01_014802</name>
</gene>
<feature type="compositionally biased region" description="Polar residues" evidence="1">
    <location>
        <begin position="1"/>
        <end position="24"/>
    </location>
</feature>
<dbReference type="Proteomes" id="UP000324222">
    <property type="component" value="Unassembled WGS sequence"/>
</dbReference>